<organism evidence="2 3">
    <name type="scientific">Caerostris darwini</name>
    <dbReference type="NCBI Taxonomy" id="1538125"/>
    <lineage>
        <taxon>Eukaryota</taxon>
        <taxon>Metazoa</taxon>
        <taxon>Ecdysozoa</taxon>
        <taxon>Arthropoda</taxon>
        <taxon>Chelicerata</taxon>
        <taxon>Arachnida</taxon>
        <taxon>Araneae</taxon>
        <taxon>Araneomorphae</taxon>
        <taxon>Entelegynae</taxon>
        <taxon>Araneoidea</taxon>
        <taxon>Araneidae</taxon>
        <taxon>Caerostris</taxon>
    </lineage>
</organism>
<dbReference type="Proteomes" id="UP001054837">
    <property type="component" value="Unassembled WGS sequence"/>
</dbReference>
<gene>
    <name evidence="2" type="primary">AVEN_176351_1</name>
    <name evidence="2" type="ORF">CDAR_451331</name>
</gene>
<dbReference type="EMBL" id="BPLQ01007760">
    <property type="protein sequence ID" value="GIY32227.1"/>
    <property type="molecule type" value="Genomic_DNA"/>
</dbReference>
<accession>A0AAV4SFD9</accession>
<protein>
    <submittedName>
        <fullName evidence="2">Uncharacterized protein</fullName>
    </submittedName>
</protein>
<evidence type="ECO:0000313" key="2">
    <source>
        <dbReference type="EMBL" id="GIY32227.1"/>
    </source>
</evidence>
<feature type="compositionally biased region" description="Polar residues" evidence="1">
    <location>
        <begin position="1"/>
        <end position="12"/>
    </location>
</feature>
<evidence type="ECO:0000313" key="3">
    <source>
        <dbReference type="Proteomes" id="UP001054837"/>
    </source>
</evidence>
<name>A0AAV4SFD9_9ARAC</name>
<keyword evidence="3" id="KW-1185">Reference proteome</keyword>
<dbReference type="AlphaFoldDB" id="A0AAV4SFD9"/>
<reference evidence="2 3" key="1">
    <citation type="submission" date="2021-06" db="EMBL/GenBank/DDBJ databases">
        <title>Caerostris darwini draft genome.</title>
        <authorList>
            <person name="Kono N."/>
            <person name="Arakawa K."/>
        </authorList>
    </citation>
    <scope>NUCLEOTIDE SEQUENCE [LARGE SCALE GENOMIC DNA]</scope>
</reference>
<feature type="region of interest" description="Disordered" evidence="1">
    <location>
        <begin position="1"/>
        <end position="43"/>
    </location>
</feature>
<evidence type="ECO:0000256" key="1">
    <source>
        <dbReference type="SAM" id="MobiDB-lite"/>
    </source>
</evidence>
<sequence length="102" mass="11387">MASYNPKGSSPGTPRKREGGGKVYPWSKRRMDSVDESEMQSPSTADIVAAQSQDYVDEREMEFRQTIQHLAEKKEGWLVSPAVLFEVSSWYIASGGATLLRC</sequence>
<proteinExistence type="predicted"/>
<comment type="caution">
    <text evidence="2">The sequence shown here is derived from an EMBL/GenBank/DDBJ whole genome shotgun (WGS) entry which is preliminary data.</text>
</comment>